<proteinExistence type="predicted"/>
<name>F4RC48_MELLP</name>
<feature type="compositionally biased region" description="Polar residues" evidence="2">
    <location>
        <begin position="417"/>
        <end position="444"/>
    </location>
</feature>
<protein>
    <submittedName>
        <fullName evidence="3">Uncharacterized protein</fullName>
    </submittedName>
</protein>
<feature type="compositionally biased region" description="Polar residues" evidence="2">
    <location>
        <begin position="124"/>
        <end position="142"/>
    </location>
</feature>
<evidence type="ECO:0000313" key="4">
    <source>
        <dbReference type="Proteomes" id="UP000001072"/>
    </source>
</evidence>
<dbReference type="AlphaFoldDB" id="F4RC48"/>
<feature type="compositionally biased region" description="Polar residues" evidence="2">
    <location>
        <begin position="150"/>
        <end position="167"/>
    </location>
</feature>
<feature type="compositionally biased region" description="Low complexity" evidence="2">
    <location>
        <begin position="227"/>
        <end position="237"/>
    </location>
</feature>
<dbReference type="GeneID" id="18929598"/>
<keyword evidence="4" id="KW-1185">Reference proteome</keyword>
<dbReference type="EMBL" id="GL883095">
    <property type="protein sequence ID" value="EGG10215.1"/>
    <property type="molecule type" value="Genomic_DNA"/>
</dbReference>
<dbReference type="OrthoDB" id="2505741at2759"/>
<sequence>MGRHSPRRPSLSNDSLLPVSKKKTTTTSSPAKSNSTSRDRPSSRQQATPFQNRKDPTQSHGISLRGLRTLSRPQIRKAISPADAPDGHSLKPPSSYTLHDEEVIKPSASNMSTTKRRLPAIKSLTPQQSSEKSAVPQSTNRTGPLRPPGQLNSNLRHPSAPLSISKQRNTEPPPKSFPSQTPIRRVSGRKVIPGTTSQDSGLAKHRHVSPTAVTQKSTHKSRLPIATPTTTVKTNATSSARVRTSISAVDLSSHQPHGLQKELTTSSESHSDSSKSTTSSSNIPRRSSVNGALNGNPEDLPRSSSSSSLVRTTRRKKPHSPTDSESSMSESTKINNSLAFDEEANEIAESKKATQSIGIILSPVAEELPRRPMTRARSKHLLGYDNRPPLEASKDVPSVRRRPSRVMELAQSFEDPTVNSGTSRTPSITNVLSSSNMGYTPNRKSSGAFSSASTASPHSPNIMALAATLSKQHVQRDRQSRVRSSISDMLRYSTMSTLGTLRWEDGAGDGLLTDDNETEAMVADISLVESTPVRPETEKAALALATARSNFLIVAKEDESLKMSGYDHNAMSSPSISLNHRGRLSANYSPSPLANATQASHDPFNQNVKPSSLSKFNGLVAQEAQLAFLSAELEAYQTREAELQRQLQQAQTLNQAHSAEEKDPEREILLVEEMTRLEDEIHNMTEVNIDLENHVDRVNFENEELKSKEELMRKEIDGLKENLKELKKVETIQERRTRKTEEVPQLPIPLISLQIQKAQESERVYLNETQSEIEIIKSQLMTLNLIKLSLSLQDSIAEELDNAV</sequence>
<gene>
    <name evidence="3" type="ORF">MELLADRAFT_60729</name>
</gene>
<dbReference type="Proteomes" id="UP000001072">
    <property type="component" value="Unassembled WGS sequence"/>
</dbReference>
<feature type="compositionally biased region" description="Polar residues" evidence="2">
    <location>
        <begin position="282"/>
        <end position="293"/>
    </location>
</feature>
<evidence type="ECO:0000313" key="3">
    <source>
        <dbReference type="EMBL" id="EGG10215.1"/>
    </source>
</evidence>
<reference evidence="4" key="1">
    <citation type="journal article" date="2011" name="Proc. Natl. Acad. Sci. U.S.A.">
        <title>Obligate biotrophy features unraveled by the genomic analysis of rust fungi.</title>
        <authorList>
            <person name="Duplessis S."/>
            <person name="Cuomo C.A."/>
            <person name="Lin Y.-C."/>
            <person name="Aerts A."/>
            <person name="Tisserant E."/>
            <person name="Veneault-Fourrey C."/>
            <person name="Joly D.L."/>
            <person name="Hacquard S."/>
            <person name="Amselem J."/>
            <person name="Cantarel B.L."/>
            <person name="Chiu R."/>
            <person name="Coutinho P.M."/>
            <person name="Feau N."/>
            <person name="Field M."/>
            <person name="Frey P."/>
            <person name="Gelhaye E."/>
            <person name="Goldberg J."/>
            <person name="Grabherr M.G."/>
            <person name="Kodira C.D."/>
            <person name="Kohler A."/>
            <person name="Kuees U."/>
            <person name="Lindquist E.A."/>
            <person name="Lucas S.M."/>
            <person name="Mago R."/>
            <person name="Mauceli E."/>
            <person name="Morin E."/>
            <person name="Murat C."/>
            <person name="Pangilinan J.L."/>
            <person name="Park R."/>
            <person name="Pearson M."/>
            <person name="Quesneville H."/>
            <person name="Rouhier N."/>
            <person name="Sakthikumar S."/>
            <person name="Salamov A.A."/>
            <person name="Schmutz J."/>
            <person name="Selles B."/>
            <person name="Shapiro H."/>
            <person name="Tanguay P."/>
            <person name="Tuskan G.A."/>
            <person name="Henrissat B."/>
            <person name="Van de Peer Y."/>
            <person name="Rouze P."/>
            <person name="Ellis J.G."/>
            <person name="Dodds P.N."/>
            <person name="Schein J.E."/>
            <person name="Zhong S."/>
            <person name="Hamelin R.C."/>
            <person name="Grigoriev I.V."/>
            <person name="Szabo L.J."/>
            <person name="Martin F."/>
        </authorList>
    </citation>
    <scope>NUCLEOTIDE SEQUENCE [LARGE SCALE GENOMIC DNA]</scope>
    <source>
        <strain evidence="4">98AG31 / pathotype 3-4-7</strain>
    </source>
</reference>
<feature type="compositionally biased region" description="Polar residues" evidence="2">
    <location>
        <begin position="238"/>
        <end position="255"/>
    </location>
</feature>
<feature type="compositionally biased region" description="Low complexity" evidence="2">
    <location>
        <begin position="445"/>
        <end position="456"/>
    </location>
</feature>
<feature type="region of interest" description="Disordered" evidence="2">
    <location>
        <begin position="415"/>
        <end position="457"/>
    </location>
</feature>
<dbReference type="RefSeq" id="XP_007406516.1">
    <property type="nucleotide sequence ID" value="XM_007406454.1"/>
</dbReference>
<feature type="region of interest" description="Disordered" evidence="2">
    <location>
        <begin position="590"/>
        <end position="609"/>
    </location>
</feature>
<feature type="compositionally biased region" description="Low complexity" evidence="2">
    <location>
        <begin position="264"/>
        <end position="281"/>
    </location>
</feature>
<accession>F4RC48</accession>
<organism evidence="4">
    <name type="scientific">Melampsora larici-populina (strain 98AG31 / pathotype 3-4-7)</name>
    <name type="common">Poplar leaf rust fungus</name>
    <dbReference type="NCBI Taxonomy" id="747676"/>
    <lineage>
        <taxon>Eukaryota</taxon>
        <taxon>Fungi</taxon>
        <taxon>Dikarya</taxon>
        <taxon>Basidiomycota</taxon>
        <taxon>Pucciniomycotina</taxon>
        <taxon>Pucciniomycetes</taxon>
        <taxon>Pucciniales</taxon>
        <taxon>Melampsoraceae</taxon>
        <taxon>Melampsora</taxon>
    </lineage>
</organism>
<keyword evidence="1" id="KW-0175">Coiled coil</keyword>
<dbReference type="HOGENOM" id="CLU_350239_0_0_1"/>
<dbReference type="VEuPathDB" id="FungiDB:MELLADRAFT_60729"/>
<feature type="coiled-coil region" evidence="1">
    <location>
        <begin position="619"/>
        <end position="736"/>
    </location>
</feature>
<feature type="compositionally biased region" description="Low complexity" evidence="2">
    <location>
        <begin position="25"/>
        <end position="36"/>
    </location>
</feature>
<evidence type="ECO:0000256" key="2">
    <source>
        <dbReference type="SAM" id="MobiDB-lite"/>
    </source>
</evidence>
<feature type="region of interest" description="Disordered" evidence="2">
    <location>
        <begin position="1"/>
        <end position="333"/>
    </location>
</feature>
<dbReference type="InParanoid" id="F4RC48"/>
<evidence type="ECO:0000256" key="1">
    <source>
        <dbReference type="SAM" id="Coils"/>
    </source>
</evidence>
<dbReference type="KEGG" id="mlr:MELLADRAFT_60729"/>